<evidence type="ECO:0000313" key="2">
    <source>
        <dbReference type="EMBL" id="GIH07841.1"/>
    </source>
</evidence>
<keyword evidence="3" id="KW-1185">Reference proteome</keyword>
<reference evidence="2" key="1">
    <citation type="submission" date="2021-01" db="EMBL/GenBank/DDBJ databases">
        <title>Whole genome shotgun sequence of Rhizocola hellebori NBRC 109834.</title>
        <authorList>
            <person name="Komaki H."/>
            <person name="Tamura T."/>
        </authorList>
    </citation>
    <scope>NUCLEOTIDE SEQUENCE</scope>
    <source>
        <strain evidence="2">NBRC 109834</strain>
    </source>
</reference>
<protein>
    <recommendedName>
        <fullName evidence="4">DUF4173 domain-containing protein</fullName>
    </recommendedName>
</protein>
<dbReference type="Pfam" id="PF13687">
    <property type="entry name" value="DUF4153"/>
    <property type="match status" value="1"/>
</dbReference>
<dbReference type="EMBL" id="BONY01000041">
    <property type="protein sequence ID" value="GIH07841.1"/>
    <property type="molecule type" value="Genomic_DNA"/>
</dbReference>
<comment type="caution">
    <text evidence="2">The sequence shown here is derived from an EMBL/GenBank/DDBJ whole genome shotgun (WGS) entry which is preliminary data.</text>
</comment>
<keyword evidence="1" id="KW-0472">Membrane</keyword>
<feature type="transmembrane region" description="Helical" evidence="1">
    <location>
        <begin position="199"/>
        <end position="221"/>
    </location>
</feature>
<feature type="transmembrane region" description="Helical" evidence="1">
    <location>
        <begin position="334"/>
        <end position="353"/>
    </location>
</feature>
<evidence type="ECO:0000256" key="1">
    <source>
        <dbReference type="SAM" id="Phobius"/>
    </source>
</evidence>
<evidence type="ECO:0000313" key="3">
    <source>
        <dbReference type="Proteomes" id="UP000612899"/>
    </source>
</evidence>
<dbReference type="Proteomes" id="UP000612899">
    <property type="component" value="Unassembled WGS sequence"/>
</dbReference>
<dbReference type="RefSeq" id="WP_203911617.1">
    <property type="nucleotide sequence ID" value="NZ_BONY01000041.1"/>
</dbReference>
<dbReference type="AlphaFoldDB" id="A0A8J3VJ93"/>
<sequence length="453" mass="49701">MLLALAVGLITAIAVPVTQPGIGWLIGFLAVAALVFRRRRSWWLIPALLLALLALWRSAGWIFSLAMIAAFGLLAVTVRNGRSHREIWSALPLWLTAGLRAVPDATRALASSGHRVGRMMRGIIIGIALLGVFGWLLASADHVFAGYLHDLKPDVTLGRLAGGAFVFLVTVVVCVGIQAPDPAETTAAERAPWRLSDWAIPLGLLNTLFVAFCIVQFTVLFGGHYYVHDNGPTYAQYARSGFLQLGLVTLLTLLVVAVIISRLDPRHLWHARILGGVLCCLTLVVVLSALRRMQVYTQAFGFTRSRLLSTALIVWLALILIAVVAVGFNRWRPLLARLVLGTGVLVLFGLLAINPDRYIAETVIGRYEHDGHLDAPYLTSLSPDALFELDRLPEPKRSCIASRILSTRHDSWYAFSPPRAAARTLSISRAADFDCARYLAVGYRYEGNWVDPK</sequence>
<feature type="transmembrane region" description="Helical" evidence="1">
    <location>
        <begin position="160"/>
        <end position="179"/>
    </location>
</feature>
<feature type="transmembrane region" description="Helical" evidence="1">
    <location>
        <begin position="311"/>
        <end position="328"/>
    </location>
</feature>
<feature type="transmembrane region" description="Helical" evidence="1">
    <location>
        <begin position="242"/>
        <end position="263"/>
    </location>
</feature>
<feature type="transmembrane region" description="Helical" evidence="1">
    <location>
        <begin position="123"/>
        <end position="148"/>
    </location>
</feature>
<feature type="transmembrane region" description="Helical" evidence="1">
    <location>
        <begin position="269"/>
        <end position="290"/>
    </location>
</feature>
<proteinExistence type="predicted"/>
<gene>
    <name evidence="2" type="ORF">Rhe02_59080</name>
</gene>
<evidence type="ECO:0008006" key="4">
    <source>
        <dbReference type="Google" id="ProtNLM"/>
    </source>
</evidence>
<keyword evidence="1" id="KW-0812">Transmembrane</keyword>
<name>A0A8J3VJ93_9ACTN</name>
<feature type="transmembrane region" description="Helical" evidence="1">
    <location>
        <begin position="42"/>
        <end position="75"/>
    </location>
</feature>
<dbReference type="InterPro" id="IPR025291">
    <property type="entry name" value="DUF4153"/>
</dbReference>
<keyword evidence="1" id="KW-1133">Transmembrane helix</keyword>
<accession>A0A8J3VJ93</accession>
<organism evidence="2 3">
    <name type="scientific">Rhizocola hellebori</name>
    <dbReference type="NCBI Taxonomy" id="1392758"/>
    <lineage>
        <taxon>Bacteria</taxon>
        <taxon>Bacillati</taxon>
        <taxon>Actinomycetota</taxon>
        <taxon>Actinomycetes</taxon>
        <taxon>Micromonosporales</taxon>
        <taxon>Micromonosporaceae</taxon>
        <taxon>Rhizocola</taxon>
    </lineage>
</organism>